<comment type="caution">
    <text evidence="1">The sequence shown here is derived from an EMBL/GenBank/DDBJ whole genome shotgun (WGS) entry which is preliminary data.</text>
</comment>
<keyword evidence="2" id="KW-1185">Reference proteome</keyword>
<dbReference type="RefSeq" id="WP_188801966.1">
    <property type="nucleotide sequence ID" value="NZ_BMOK01000003.1"/>
</dbReference>
<evidence type="ECO:0008006" key="3">
    <source>
        <dbReference type="Google" id="ProtNLM"/>
    </source>
</evidence>
<dbReference type="EMBL" id="BMOK01000003">
    <property type="protein sequence ID" value="GGL47721.1"/>
    <property type="molecule type" value="Genomic_DNA"/>
</dbReference>
<evidence type="ECO:0000313" key="1">
    <source>
        <dbReference type="EMBL" id="GGL47721.1"/>
    </source>
</evidence>
<sequence length="231" mass="26443">MPLPFIQQNFLKYNKGKGFISGHVEALHAMPPSADKFTDKIVEQLIVKTGCAGIVSIVSRTECDLNRSPNKHPNKHNDEGIKEYRKTIQDILDFLHLLDPSKTRLMKPYLHLSFHGMKDIHYGPFAMEIGTLKGDSCSPAVKMWLANLLSKKAKQISPEIKVVWDQKFIGDKSIGYHRLGDENGYPGYGNHFHTFQIELSQTMRRKHLLQMIDLFSEVISDFQTRFVAFEP</sequence>
<dbReference type="Proteomes" id="UP000654670">
    <property type="component" value="Unassembled WGS sequence"/>
</dbReference>
<name>A0A917VZ59_9BACL</name>
<organism evidence="1 2">
    <name type="scientific">Sporolactobacillus putidus</name>
    <dbReference type="NCBI Taxonomy" id="492735"/>
    <lineage>
        <taxon>Bacteria</taxon>
        <taxon>Bacillati</taxon>
        <taxon>Bacillota</taxon>
        <taxon>Bacilli</taxon>
        <taxon>Bacillales</taxon>
        <taxon>Sporolactobacillaceae</taxon>
        <taxon>Sporolactobacillus</taxon>
    </lineage>
</organism>
<evidence type="ECO:0000313" key="2">
    <source>
        <dbReference type="Proteomes" id="UP000654670"/>
    </source>
</evidence>
<reference evidence="1" key="1">
    <citation type="journal article" date="2014" name="Int. J. Syst. Evol. Microbiol.">
        <title>Complete genome sequence of Corynebacterium casei LMG S-19264T (=DSM 44701T), isolated from a smear-ripened cheese.</title>
        <authorList>
            <consortium name="US DOE Joint Genome Institute (JGI-PGF)"/>
            <person name="Walter F."/>
            <person name="Albersmeier A."/>
            <person name="Kalinowski J."/>
            <person name="Ruckert C."/>
        </authorList>
    </citation>
    <scope>NUCLEOTIDE SEQUENCE</scope>
    <source>
        <strain evidence="1">JCM 15325</strain>
    </source>
</reference>
<dbReference type="SUPFAM" id="SSF53187">
    <property type="entry name" value="Zn-dependent exopeptidases"/>
    <property type="match status" value="1"/>
</dbReference>
<gene>
    <name evidence="1" type="ORF">GCM10007968_09800</name>
</gene>
<protein>
    <recommendedName>
        <fullName evidence="3">N-formylglutamate amidohydrolase</fullName>
    </recommendedName>
</protein>
<dbReference type="Gene3D" id="3.40.630.40">
    <property type="entry name" value="Zn-dependent exopeptidases"/>
    <property type="match status" value="1"/>
</dbReference>
<reference evidence="1" key="2">
    <citation type="submission" date="2020-09" db="EMBL/GenBank/DDBJ databases">
        <authorList>
            <person name="Sun Q."/>
            <person name="Ohkuma M."/>
        </authorList>
    </citation>
    <scope>NUCLEOTIDE SEQUENCE</scope>
    <source>
        <strain evidence="1">JCM 15325</strain>
    </source>
</reference>
<accession>A0A917VZ59</accession>
<dbReference type="AlphaFoldDB" id="A0A917VZ59"/>
<proteinExistence type="predicted"/>